<keyword evidence="2" id="KW-0732">Signal</keyword>
<sequence length="254" mass="25787">MISRVFTTAILVASSVSALTISSACQNALTQVATNSDASACLSVSSLLGAVLQSNTSIITPVDNWLKSLCSAAPCSNATLSAVITNVTTGCSAELSLADGSEASAATLIPLVEQYYPTARKIVCLTDSGTNCITQTLTNIQSILGTLSISNIGTIIANAVTTTNLPSNVTCSNCVKEAYNVLNTDFPSAASSLTSDLNNQCGANFTDGSKPTGIVESAKTTDGNNNSGQALTVTHGAFAGSALVVASYLWVLLA</sequence>
<dbReference type="PROSITE" id="PS51257">
    <property type="entry name" value="PROKAR_LIPOPROTEIN"/>
    <property type="match status" value="1"/>
</dbReference>
<dbReference type="AlphaFoldDB" id="A0AAD7EQU4"/>
<evidence type="ECO:0000313" key="3">
    <source>
        <dbReference type="EMBL" id="KAJ7346751.1"/>
    </source>
</evidence>
<dbReference type="PANTHER" id="PTHR34862">
    <property type="entry name" value="SPARK DOMAIN-CONTAINING PROTEIN"/>
    <property type="match status" value="1"/>
</dbReference>
<organism evidence="3 4">
    <name type="scientific">Mycena albidolilacea</name>
    <dbReference type="NCBI Taxonomy" id="1033008"/>
    <lineage>
        <taxon>Eukaryota</taxon>
        <taxon>Fungi</taxon>
        <taxon>Dikarya</taxon>
        <taxon>Basidiomycota</taxon>
        <taxon>Agaricomycotina</taxon>
        <taxon>Agaricomycetes</taxon>
        <taxon>Agaricomycetidae</taxon>
        <taxon>Agaricales</taxon>
        <taxon>Marasmiineae</taxon>
        <taxon>Mycenaceae</taxon>
        <taxon>Mycena</taxon>
    </lineage>
</organism>
<dbReference type="Proteomes" id="UP001218218">
    <property type="component" value="Unassembled WGS sequence"/>
</dbReference>
<keyword evidence="1" id="KW-0812">Transmembrane</keyword>
<proteinExistence type="predicted"/>
<protein>
    <submittedName>
        <fullName evidence="3">Uncharacterized protein</fullName>
    </submittedName>
</protein>
<keyword evidence="4" id="KW-1185">Reference proteome</keyword>
<keyword evidence="1" id="KW-0472">Membrane</keyword>
<reference evidence="3" key="1">
    <citation type="submission" date="2023-03" db="EMBL/GenBank/DDBJ databases">
        <title>Massive genome expansion in bonnet fungi (Mycena s.s.) driven by repeated elements and novel gene families across ecological guilds.</title>
        <authorList>
            <consortium name="Lawrence Berkeley National Laboratory"/>
            <person name="Harder C.B."/>
            <person name="Miyauchi S."/>
            <person name="Viragh M."/>
            <person name="Kuo A."/>
            <person name="Thoen E."/>
            <person name="Andreopoulos B."/>
            <person name="Lu D."/>
            <person name="Skrede I."/>
            <person name="Drula E."/>
            <person name="Henrissat B."/>
            <person name="Morin E."/>
            <person name="Kohler A."/>
            <person name="Barry K."/>
            <person name="LaButti K."/>
            <person name="Morin E."/>
            <person name="Salamov A."/>
            <person name="Lipzen A."/>
            <person name="Mereny Z."/>
            <person name="Hegedus B."/>
            <person name="Baldrian P."/>
            <person name="Stursova M."/>
            <person name="Weitz H."/>
            <person name="Taylor A."/>
            <person name="Grigoriev I.V."/>
            <person name="Nagy L.G."/>
            <person name="Martin F."/>
            <person name="Kauserud H."/>
        </authorList>
    </citation>
    <scope>NUCLEOTIDE SEQUENCE</scope>
    <source>
        <strain evidence="3">CBHHK002</strain>
    </source>
</reference>
<dbReference type="PANTHER" id="PTHR34862:SF1">
    <property type="entry name" value="SPARK DOMAIN-CONTAINING PROTEIN"/>
    <property type="match status" value="1"/>
</dbReference>
<dbReference type="EMBL" id="JARIHO010000020">
    <property type="protein sequence ID" value="KAJ7346751.1"/>
    <property type="molecule type" value="Genomic_DNA"/>
</dbReference>
<name>A0AAD7EQU4_9AGAR</name>
<feature type="signal peptide" evidence="2">
    <location>
        <begin position="1"/>
        <end position="18"/>
    </location>
</feature>
<keyword evidence="1" id="KW-1133">Transmembrane helix</keyword>
<accession>A0AAD7EQU4</accession>
<gene>
    <name evidence="3" type="ORF">DFH08DRAFT_200862</name>
</gene>
<evidence type="ECO:0000313" key="4">
    <source>
        <dbReference type="Proteomes" id="UP001218218"/>
    </source>
</evidence>
<feature type="transmembrane region" description="Helical" evidence="1">
    <location>
        <begin position="233"/>
        <end position="253"/>
    </location>
</feature>
<evidence type="ECO:0000256" key="1">
    <source>
        <dbReference type="SAM" id="Phobius"/>
    </source>
</evidence>
<evidence type="ECO:0000256" key="2">
    <source>
        <dbReference type="SAM" id="SignalP"/>
    </source>
</evidence>
<comment type="caution">
    <text evidence="3">The sequence shown here is derived from an EMBL/GenBank/DDBJ whole genome shotgun (WGS) entry which is preliminary data.</text>
</comment>
<feature type="chain" id="PRO_5041999392" evidence="2">
    <location>
        <begin position="19"/>
        <end position="254"/>
    </location>
</feature>